<organism evidence="1 2">
    <name type="scientific">Kribbella deserti</name>
    <dbReference type="NCBI Taxonomy" id="1926257"/>
    <lineage>
        <taxon>Bacteria</taxon>
        <taxon>Bacillati</taxon>
        <taxon>Actinomycetota</taxon>
        <taxon>Actinomycetes</taxon>
        <taxon>Propionibacteriales</taxon>
        <taxon>Kribbellaceae</taxon>
        <taxon>Kribbella</taxon>
    </lineage>
</organism>
<reference evidence="1 2" key="1">
    <citation type="submission" date="2024-09" db="EMBL/GenBank/DDBJ databases">
        <authorList>
            <person name="Sun Q."/>
            <person name="Mori K."/>
        </authorList>
    </citation>
    <scope>NUCLEOTIDE SEQUENCE [LARGE SCALE GENOMIC DNA]</scope>
    <source>
        <strain evidence="1 2">CGMCC 1.15906</strain>
    </source>
</reference>
<evidence type="ECO:0000313" key="1">
    <source>
        <dbReference type="EMBL" id="MFC0627469.1"/>
    </source>
</evidence>
<evidence type="ECO:0008006" key="3">
    <source>
        <dbReference type="Google" id="ProtNLM"/>
    </source>
</evidence>
<gene>
    <name evidence="1" type="ORF">ACFFGN_25570</name>
</gene>
<sequence length="40" mass="4365">MEMNEVEQYVAPELVVLGGASLVTLGKHAEDINDQSGWFS</sequence>
<dbReference type="RefSeq" id="WP_380052298.1">
    <property type="nucleotide sequence ID" value="NZ_JBHLTC010000034.1"/>
</dbReference>
<comment type="caution">
    <text evidence="1">The sequence shown here is derived from an EMBL/GenBank/DDBJ whole genome shotgun (WGS) entry which is preliminary data.</text>
</comment>
<name>A0ABV6QS58_9ACTN</name>
<protein>
    <recommendedName>
        <fullName evidence="3">Lasso RiPP family leader peptide-containing protein</fullName>
    </recommendedName>
</protein>
<dbReference type="EMBL" id="JBHLTC010000034">
    <property type="protein sequence ID" value="MFC0627469.1"/>
    <property type="molecule type" value="Genomic_DNA"/>
</dbReference>
<keyword evidence="2" id="KW-1185">Reference proteome</keyword>
<evidence type="ECO:0000313" key="2">
    <source>
        <dbReference type="Proteomes" id="UP001589890"/>
    </source>
</evidence>
<dbReference type="Proteomes" id="UP001589890">
    <property type="component" value="Unassembled WGS sequence"/>
</dbReference>
<proteinExistence type="predicted"/>
<accession>A0ABV6QS58</accession>